<comment type="caution">
    <text evidence="1">The sequence shown here is derived from an EMBL/GenBank/DDBJ whole genome shotgun (WGS) entry which is preliminary data.</text>
</comment>
<evidence type="ECO:0000313" key="2">
    <source>
        <dbReference type="Proteomes" id="UP000782610"/>
    </source>
</evidence>
<accession>A0A933L293</accession>
<evidence type="ECO:0008006" key="3">
    <source>
        <dbReference type="Google" id="ProtNLM"/>
    </source>
</evidence>
<reference evidence="1" key="1">
    <citation type="submission" date="2020-07" db="EMBL/GenBank/DDBJ databases">
        <title>Huge and variable diversity of episymbiotic CPR bacteria and DPANN archaea in groundwater ecosystems.</title>
        <authorList>
            <person name="He C.Y."/>
            <person name="Keren R."/>
            <person name="Whittaker M."/>
            <person name="Farag I.F."/>
            <person name="Doudna J."/>
            <person name="Cate J.H.D."/>
            <person name="Banfield J.F."/>
        </authorList>
    </citation>
    <scope>NUCLEOTIDE SEQUENCE</scope>
    <source>
        <strain evidence="1">NC_groundwater_1586_Pr3_B-0.1um_66_15</strain>
    </source>
</reference>
<dbReference type="Proteomes" id="UP000782610">
    <property type="component" value="Unassembled WGS sequence"/>
</dbReference>
<protein>
    <recommendedName>
        <fullName evidence="3">Alpha/beta hydrolase</fullName>
    </recommendedName>
</protein>
<organism evidence="1 2">
    <name type="scientific">Devosia nanyangense</name>
    <dbReference type="NCBI Taxonomy" id="1228055"/>
    <lineage>
        <taxon>Bacteria</taxon>
        <taxon>Pseudomonadati</taxon>
        <taxon>Pseudomonadota</taxon>
        <taxon>Alphaproteobacteria</taxon>
        <taxon>Hyphomicrobiales</taxon>
        <taxon>Devosiaceae</taxon>
        <taxon>Devosia</taxon>
    </lineage>
</organism>
<dbReference type="InterPro" id="IPR029058">
    <property type="entry name" value="AB_hydrolase_fold"/>
</dbReference>
<dbReference type="AlphaFoldDB" id="A0A933L293"/>
<proteinExistence type="predicted"/>
<dbReference type="Gene3D" id="3.40.50.1820">
    <property type="entry name" value="alpha/beta hydrolase"/>
    <property type="match status" value="1"/>
</dbReference>
<sequence>MTQVNMLVRDLAPPLRHDFELALHGSEAITSFAGIAAKTLLMGGDRSPGYLKRAVRRLESIIPEAERVEIAALGHEGSWNADRGGRPEVVAAAMAPFFA</sequence>
<dbReference type="EMBL" id="JACRAF010000039">
    <property type="protein sequence ID" value="MBI4922929.1"/>
    <property type="molecule type" value="Genomic_DNA"/>
</dbReference>
<gene>
    <name evidence="1" type="ORF">HY834_14370</name>
</gene>
<evidence type="ECO:0000313" key="1">
    <source>
        <dbReference type="EMBL" id="MBI4922929.1"/>
    </source>
</evidence>
<dbReference type="SUPFAM" id="SSF53474">
    <property type="entry name" value="alpha/beta-Hydrolases"/>
    <property type="match status" value="1"/>
</dbReference>
<name>A0A933L293_9HYPH</name>